<evidence type="ECO:0000259" key="1">
    <source>
        <dbReference type="Pfam" id="PF13175"/>
    </source>
</evidence>
<dbReference type="Proteomes" id="UP000239273">
    <property type="component" value="Unassembled WGS sequence"/>
</dbReference>
<dbReference type="EMBL" id="BSOU01000003">
    <property type="protein sequence ID" value="GLR74374.1"/>
    <property type="molecule type" value="Genomic_DNA"/>
</dbReference>
<feature type="domain" description="Endonuclease GajA/Old nuclease/RecF-like AAA" evidence="1">
    <location>
        <begin position="1"/>
        <end position="78"/>
    </location>
</feature>
<dbReference type="SUPFAM" id="SSF52540">
    <property type="entry name" value="P-loop containing nucleoside triphosphate hydrolases"/>
    <property type="match status" value="1"/>
</dbReference>
<evidence type="ECO:0000313" key="4">
    <source>
        <dbReference type="Proteomes" id="UP000239273"/>
    </source>
</evidence>
<reference evidence="2" key="1">
    <citation type="journal article" date="2014" name="Int. J. Syst. Evol. Microbiol.">
        <title>Complete genome of a new Firmicutes species belonging to the dominant human colonic microbiota ('Ruminococcus bicirculans') reveals two chromosomes and a selective capacity to utilize plant glucans.</title>
        <authorList>
            <consortium name="NISC Comparative Sequencing Program"/>
            <person name="Wegmann U."/>
            <person name="Louis P."/>
            <person name="Goesmann A."/>
            <person name="Henrissat B."/>
            <person name="Duncan S.H."/>
            <person name="Flint H.J."/>
        </authorList>
    </citation>
    <scope>NUCLEOTIDE SEQUENCE</scope>
    <source>
        <strain evidence="2">NBRC 105001</strain>
    </source>
</reference>
<dbReference type="PANTHER" id="PTHR43581:SF2">
    <property type="entry name" value="EXCINUCLEASE ATPASE SUBUNIT"/>
    <property type="match status" value="1"/>
</dbReference>
<reference evidence="2" key="4">
    <citation type="submission" date="2023-01" db="EMBL/GenBank/DDBJ databases">
        <title>Draft genome sequence of Aliivibrio sifiae strain NBRC 105001.</title>
        <authorList>
            <person name="Sun Q."/>
            <person name="Mori K."/>
        </authorList>
    </citation>
    <scope>NUCLEOTIDE SEQUENCE</scope>
    <source>
        <strain evidence="2">NBRC 105001</strain>
    </source>
</reference>
<gene>
    <name evidence="3" type="ORF">BTO23_05420</name>
    <name evidence="2" type="ORF">GCM10007855_12480</name>
</gene>
<keyword evidence="5" id="KW-1185">Reference proteome</keyword>
<organism evidence="3 4">
    <name type="scientific">Aliivibrio sifiae</name>
    <dbReference type="NCBI Taxonomy" id="566293"/>
    <lineage>
        <taxon>Bacteria</taxon>
        <taxon>Pseudomonadati</taxon>
        <taxon>Pseudomonadota</taxon>
        <taxon>Gammaproteobacteria</taxon>
        <taxon>Vibrionales</taxon>
        <taxon>Vibrionaceae</taxon>
        <taxon>Aliivibrio</taxon>
    </lineage>
</organism>
<dbReference type="InterPro" id="IPR027417">
    <property type="entry name" value="P-loop_NTPase"/>
</dbReference>
<reference evidence="3 4" key="2">
    <citation type="submission" date="2016-12" db="EMBL/GenBank/DDBJ databases">
        <title>Diversity of luminous bacteria.</title>
        <authorList>
            <person name="Yoshizawa S."/>
            <person name="Kogure K."/>
        </authorList>
    </citation>
    <scope>NUCLEOTIDE SEQUENCE [LARGE SCALE GENOMIC DNA]</scope>
    <source>
        <strain evidence="3 4">NBRC 105001</strain>
    </source>
</reference>
<dbReference type="PANTHER" id="PTHR43581">
    <property type="entry name" value="ATP/GTP PHOSPHATASE"/>
    <property type="match status" value="1"/>
</dbReference>
<accession>A0A2S7XIW2</accession>
<evidence type="ECO:0000313" key="5">
    <source>
        <dbReference type="Proteomes" id="UP001156660"/>
    </source>
</evidence>
<dbReference type="Proteomes" id="UP001156660">
    <property type="component" value="Unassembled WGS sequence"/>
</dbReference>
<name>A0A2S7XIW2_9GAMM</name>
<dbReference type="Gene3D" id="3.40.50.300">
    <property type="entry name" value="P-loop containing nucleotide triphosphate hydrolases"/>
    <property type="match status" value="1"/>
</dbReference>
<dbReference type="OrthoDB" id="3322489at2"/>
<dbReference type="Pfam" id="PF13175">
    <property type="entry name" value="AAA_15"/>
    <property type="match status" value="1"/>
</dbReference>
<sequence>MKITSLTVGGFKGIKNKATIPLASITLFFGANSTGKSTVLHALLYLYEVVAKRNFDAQYSSIAGESLYFGGFQNLVHCKDLNGVITIGATLDFRDGVIDIWDDYLSDSERWLLETNLGITPDSEADELSFEIDIKWDYHKQKAFISRYECKSRSVVLCRIESQQGKQESNITHYQPLPHWEVDESFSINNLFDSGEWEDIFLKGQDSLPNIYSRMDLSNVPFDWSNAFPEHPFAGKLFAEATSSQAILAPIKLLVKKLEDFIHIGPLRIVPNRSTVLNAKTSSGRWYDGTAGWDTFAFSNDRVKNKANEKFKSSDFFGTNYYFEAPSHGEASLLEKTIILKDSHTEIPLLPSSVGVGVSQVFPFVVATSLEQDLIVSCEQPELHIHPKWQLALGDMMLEAIKTNQDRMFLIETHSEHLLLRLLKRRRQTADEEISYEPFGCKKSDVQIIFCEQSEGKTRLLPIKTTDEGEFDAPWPNGFFEERREELF</sequence>
<reference evidence="5" key="3">
    <citation type="journal article" date="2019" name="Int. J. Syst. Evol. Microbiol.">
        <title>The Global Catalogue of Microorganisms (GCM) 10K type strain sequencing project: providing services to taxonomists for standard genome sequencing and annotation.</title>
        <authorList>
            <consortium name="The Broad Institute Genomics Platform"/>
            <consortium name="The Broad Institute Genome Sequencing Center for Infectious Disease"/>
            <person name="Wu L."/>
            <person name="Ma J."/>
        </authorList>
    </citation>
    <scope>NUCLEOTIDE SEQUENCE [LARGE SCALE GENOMIC DNA]</scope>
    <source>
        <strain evidence="5">NBRC 105001</strain>
    </source>
</reference>
<dbReference type="AlphaFoldDB" id="A0A2S7XIW2"/>
<evidence type="ECO:0000313" key="2">
    <source>
        <dbReference type="EMBL" id="GLR74374.1"/>
    </source>
</evidence>
<protein>
    <recommendedName>
        <fullName evidence="1">Endonuclease GajA/Old nuclease/RecF-like AAA domain-containing protein</fullName>
    </recommendedName>
</protein>
<comment type="caution">
    <text evidence="3">The sequence shown here is derived from an EMBL/GenBank/DDBJ whole genome shotgun (WGS) entry which is preliminary data.</text>
</comment>
<dbReference type="InterPro" id="IPR041685">
    <property type="entry name" value="AAA_GajA/Old/RecF-like"/>
</dbReference>
<proteinExistence type="predicted"/>
<dbReference type="InterPro" id="IPR051396">
    <property type="entry name" value="Bact_Antivir_Def_Nuclease"/>
</dbReference>
<evidence type="ECO:0000313" key="3">
    <source>
        <dbReference type="EMBL" id="PQJ93533.1"/>
    </source>
</evidence>
<dbReference type="RefSeq" id="WP_105063111.1">
    <property type="nucleotide sequence ID" value="NZ_BSOU01000003.1"/>
</dbReference>
<dbReference type="EMBL" id="MSCP01000001">
    <property type="protein sequence ID" value="PQJ93533.1"/>
    <property type="molecule type" value="Genomic_DNA"/>
</dbReference>